<gene>
    <name evidence="2" type="ORF">MoryE10_05310</name>
</gene>
<keyword evidence="1" id="KW-1133">Transmembrane helix</keyword>
<proteinExistence type="predicted"/>
<keyword evidence="1" id="KW-0472">Membrane</keyword>
<dbReference type="KEGG" id="moz:MoryE10_05310"/>
<evidence type="ECO:0000313" key="2">
    <source>
        <dbReference type="EMBL" id="BBL69925.1"/>
    </source>
</evidence>
<dbReference type="AlphaFoldDB" id="A0A8D4VP51"/>
<dbReference type="RefSeq" id="WP_054772501.1">
    <property type="nucleotide sequence ID" value="NZ_AP019782.1"/>
</dbReference>
<evidence type="ECO:0000313" key="3">
    <source>
        <dbReference type="Proteomes" id="UP000824988"/>
    </source>
</evidence>
<dbReference type="Proteomes" id="UP000824988">
    <property type="component" value="Chromosome"/>
</dbReference>
<keyword evidence="1" id="KW-0812">Transmembrane</keyword>
<sequence>MKNELHMDKSDGSLGIIELVVSIYLAAVAFFLVMSRKIAAPSFTAVVAGQFRRPYEGVLRDIRKDDGFCWVSPVPEYILSDRDNHSSLVVFENGVPLPTAHVNHGEIRLHGKGRYSHWGEFVYFSTTDNTSPLENGREYSVKEIRGAGNVSK</sequence>
<evidence type="ECO:0000256" key="1">
    <source>
        <dbReference type="SAM" id="Phobius"/>
    </source>
</evidence>
<feature type="transmembrane region" description="Helical" evidence="1">
    <location>
        <begin position="12"/>
        <end position="33"/>
    </location>
</feature>
<keyword evidence="3" id="KW-1185">Reference proteome</keyword>
<reference evidence="2" key="1">
    <citation type="submission" date="2019-06" db="EMBL/GenBank/DDBJ databases">
        <title>Complete genome sequence of Methylogaea oryzae strain JCM16910.</title>
        <authorList>
            <person name="Asakawa S."/>
        </authorList>
    </citation>
    <scope>NUCLEOTIDE SEQUENCE</scope>
    <source>
        <strain evidence="2">E10</strain>
    </source>
</reference>
<organism evidence="2 3">
    <name type="scientific">Methylogaea oryzae</name>
    <dbReference type="NCBI Taxonomy" id="1295382"/>
    <lineage>
        <taxon>Bacteria</taxon>
        <taxon>Pseudomonadati</taxon>
        <taxon>Pseudomonadota</taxon>
        <taxon>Gammaproteobacteria</taxon>
        <taxon>Methylococcales</taxon>
        <taxon>Methylococcaceae</taxon>
        <taxon>Methylogaea</taxon>
    </lineage>
</organism>
<dbReference type="EMBL" id="AP019782">
    <property type="protein sequence ID" value="BBL69925.1"/>
    <property type="molecule type" value="Genomic_DNA"/>
</dbReference>
<name>A0A8D4VP51_9GAMM</name>
<accession>A0A8D4VP51</accession>
<protein>
    <submittedName>
        <fullName evidence="2">Uncharacterized protein</fullName>
    </submittedName>
</protein>